<evidence type="ECO:0000313" key="1">
    <source>
        <dbReference type="EMBL" id="NMW92429.1"/>
    </source>
</evidence>
<protein>
    <submittedName>
        <fullName evidence="1">Exodeoxyribonuclease III</fullName>
    </submittedName>
</protein>
<accession>A0A848RAY6</accession>
<dbReference type="AlphaFoldDB" id="A0A848RAY6"/>
<dbReference type="EMBL" id="JABCUV010000001">
    <property type="protein sequence ID" value="NMW92429.1"/>
    <property type="molecule type" value="Genomic_DNA"/>
</dbReference>
<comment type="caution">
    <text evidence="1">The sequence shown here is derived from an EMBL/GenBank/DDBJ whole genome shotgun (WGS) entry which is preliminary data.</text>
</comment>
<reference evidence="1 2" key="1">
    <citation type="submission" date="2020-04" db="EMBL/GenBank/DDBJ databases">
        <title>Antimicrobial susceptibility and clonality of vaginal-derived multi-drug resistant Mobiluncus isolates in China.</title>
        <authorList>
            <person name="Zhang X."/>
        </authorList>
    </citation>
    <scope>NUCLEOTIDE SEQUENCE [LARGE SCALE GENOMIC DNA]</scope>
    <source>
        <strain evidence="1 2">7</strain>
    </source>
</reference>
<evidence type="ECO:0000313" key="2">
    <source>
        <dbReference type="Proteomes" id="UP000582487"/>
    </source>
</evidence>
<organism evidence="1 2">
    <name type="scientific">Mobiluncus mulieris</name>
    <dbReference type="NCBI Taxonomy" id="2052"/>
    <lineage>
        <taxon>Bacteria</taxon>
        <taxon>Bacillati</taxon>
        <taxon>Actinomycetota</taxon>
        <taxon>Actinomycetes</taxon>
        <taxon>Actinomycetales</taxon>
        <taxon>Actinomycetaceae</taxon>
        <taxon>Mobiluncus</taxon>
    </lineage>
</organism>
<name>A0A848RAY6_9ACTO</name>
<sequence length="49" mass="5438">MISRFSLPDGIDESAQNQLKVLFITFPSGSAGYPDKHLMNPSRGDAWQN</sequence>
<dbReference type="Proteomes" id="UP000582487">
    <property type="component" value="Unassembled WGS sequence"/>
</dbReference>
<proteinExistence type="predicted"/>
<gene>
    <name evidence="1" type="ORF">HHJ74_01695</name>
</gene>